<dbReference type="Pfam" id="PF08801">
    <property type="entry name" value="Nucleoporin_N"/>
    <property type="match status" value="1"/>
</dbReference>
<dbReference type="KEGG" id="clec:106665394"/>
<keyword evidence="4" id="KW-0509">mRNA transport</keyword>
<dbReference type="GO" id="GO:0006606">
    <property type="term" value="P:protein import into nucleus"/>
    <property type="evidence" value="ECO:0007669"/>
    <property type="project" value="TreeGrafter"/>
</dbReference>
<evidence type="ECO:0000256" key="5">
    <source>
        <dbReference type="ARBA" id="ARBA00022927"/>
    </source>
</evidence>
<sequence length="1071" mass="121568">MAFSSPQQSARHAKARRSKSSILQTQLHNVNHFGPQLPVLVAEAIAYYPGAKINASVQLNPESGWAWFVCQRKLFVWQLFNEENTPNQIATCRELLLPPSDLAVSSQHVTIFVQPDSKTASCVAITPDGLIRYWEVVSQHAPWTDVNANLGGEEVSAVHHIPPLGTLAVTTSATMILINPSKTKGGTPTVIAHRISPRSWFCGISKKMNSIIFGSVSNIQASEELKLVKVLTRNTTDNGWCIYLLAEMKLQYWLFSKQMNFDLKYEHDLEPMIKRALFGREAMMPESNEIEILVSDVNLVEGGIMVLAVIVEPRSYVLLHFPCVDGLPPTDGFKSCELSKRDIAVLEEPHSKVTQLQFLLLPADALFFNRKCIVAVPMGSGQIDGDKIEIPGGLMRGHNIYKNSPIFFSGTYGFVTISTSDTSSFDLLDRSTVEPTTTPKTIASREPSVYAKPECVDTIRSAFMLYIRKNMVQYRQVIEREFPNTTSGLNNQLAMTLVKMSLDIINGIPQKDPRWEPPSMSASRIASTTSLHMETQLSEKQKAHDLFLKFVMDISTFENLGKVTRMGVNVDTVHLLNEHNEKIIALHTFRKLQPKNCIILSAISHSIASMKFITTPKLSSQDFFYRYVSVADEGIRSLIKKTKEVADSSNSYEEVFKYLESAITIITEVVYSIIAAREKHGVKIDRTCPSWLSAKGKTGIFDDLMQLTSLTFDFLESTDEDDKEFKRVVDLFFQLADIVLFLQVDFPPLKSFEKLRDSLINCLLISPGTYMKAKQLAYKYESFYQLIDLAYLMQEEKTAINKYIETFGDKGFCEVLFKWLIDHNKCGDVLSLEIPVKFKGKLDTFLKPLEKLYWIHKLQEGNVKEAAEELAKIAIIYKKDALVQEKMLSLSKLLHLIAEYESEYSSEIENKLNFLEVQKSVSEHLLLRGKDTVPVCEPIELIEFLTGDKEYDCPDDLRFHTAFDVCKLIKDPELHFKLKTAVWVRAILKDPWDSLELNALDESFSHIFFYKLMEIICLSDETSKDLVPPLQAILDHEDIEPIVNNSTFRYIIQYAYDNVFEKGLTKLYNNE</sequence>
<evidence type="ECO:0000256" key="6">
    <source>
        <dbReference type="ARBA" id="ARBA00023010"/>
    </source>
</evidence>
<feature type="domain" description="Nucleoporin Nup133/Nup155-like N-terminal" evidence="9">
    <location>
        <begin position="52"/>
        <end position="293"/>
    </location>
</feature>
<dbReference type="EnsemblMetazoa" id="XM_024226930.1">
    <property type="protein sequence ID" value="XP_024082698.1"/>
    <property type="gene ID" value="LOC106665394"/>
</dbReference>
<dbReference type="OMA" id="TRKYEEY"/>
<feature type="domain" description="Nucleoporin Nup133/Nup155-like C-terminal" evidence="8">
    <location>
        <begin position="761"/>
        <end position="926"/>
    </location>
</feature>
<accession>A0A8I6SJU1</accession>
<dbReference type="Gene3D" id="1.25.40.700">
    <property type="match status" value="1"/>
</dbReference>
<dbReference type="GO" id="GO:0000972">
    <property type="term" value="P:transcription-dependent tethering of RNA polymerase II gene DNA at nuclear periphery"/>
    <property type="evidence" value="ECO:0007669"/>
    <property type="project" value="TreeGrafter"/>
</dbReference>
<dbReference type="InterPro" id="IPR015943">
    <property type="entry name" value="WD40/YVTN_repeat-like_dom_sf"/>
</dbReference>
<evidence type="ECO:0000313" key="10">
    <source>
        <dbReference type="EnsemblMetazoa" id="XP_024082698.1"/>
    </source>
</evidence>
<evidence type="ECO:0008006" key="12">
    <source>
        <dbReference type="Google" id="ProtNLM"/>
    </source>
</evidence>
<dbReference type="CTD" id="55746"/>
<dbReference type="PANTHER" id="PTHR13405">
    <property type="entry name" value="NUCLEAR PORE COMPLEX PROTEIN NUP133"/>
    <property type="match status" value="1"/>
</dbReference>
<reference evidence="10" key="1">
    <citation type="submission" date="2022-01" db="UniProtKB">
        <authorList>
            <consortium name="EnsemblMetazoa"/>
        </authorList>
    </citation>
    <scope>IDENTIFICATION</scope>
</reference>
<dbReference type="SUPFAM" id="SSF117289">
    <property type="entry name" value="Nucleoporin domain"/>
    <property type="match status" value="1"/>
</dbReference>
<dbReference type="Pfam" id="PF03177">
    <property type="entry name" value="Nucleoporin_C"/>
    <property type="match status" value="1"/>
</dbReference>
<protein>
    <recommendedName>
        <fullName evidence="12">Nuclear pore complex protein Nup133</fullName>
    </recommendedName>
</protein>
<organism evidence="10 11">
    <name type="scientific">Cimex lectularius</name>
    <name type="common">Bed bug</name>
    <name type="synonym">Acanthia lectularia</name>
    <dbReference type="NCBI Taxonomy" id="79782"/>
    <lineage>
        <taxon>Eukaryota</taxon>
        <taxon>Metazoa</taxon>
        <taxon>Ecdysozoa</taxon>
        <taxon>Arthropoda</taxon>
        <taxon>Hexapoda</taxon>
        <taxon>Insecta</taxon>
        <taxon>Pterygota</taxon>
        <taxon>Neoptera</taxon>
        <taxon>Paraneoptera</taxon>
        <taxon>Hemiptera</taxon>
        <taxon>Heteroptera</taxon>
        <taxon>Panheteroptera</taxon>
        <taxon>Cimicomorpha</taxon>
        <taxon>Cimicidae</taxon>
        <taxon>Cimex</taxon>
    </lineage>
</organism>
<comment type="similarity">
    <text evidence="2">Belongs to the nucleoporin Nup133 family.</text>
</comment>
<dbReference type="Proteomes" id="UP000494040">
    <property type="component" value="Unassembled WGS sequence"/>
</dbReference>
<keyword evidence="11" id="KW-1185">Reference proteome</keyword>
<keyword evidence="6" id="KW-0811">Translocation</keyword>
<evidence type="ECO:0000313" key="11">
    <source>
        <dbReference type="Proteomes" id="UP000494040"/>
    </source>
</evidence>
<dbReference type="GO" id="GO:0017056">
    <property type="term" value="F:structural constituent of nuclear pore"/>
    <property type="evidence" value="ECO:0007669"/>
    <property type="project" value="InterPro"/>
</dbReference>
<dbReference type="OrthoDB" id="103454at2759"/>
<evidence type="ECO:0000259" key="9">
    <source>
        <dbReference type="Pfam" id="PF08801"/>
    </source>
</evidence>
<evidence type="ECO:0000259" key="8">
    <source>
        <dbReference type="Pfam" id="PF03177"/>
    </source>
</evidence>
<comment type="subcellular location">
    <subcellularLocation>
        <location evidence="1">Nucleus envelope</location>
    </subcellularLocation>
</comment>
<name>A0A8I6SJU1_CIMLE</name>
<keyword evidence="7" id="KW-0539">Nucleus</keyword>
<keyword evidence="3" id="KW-0813">Transport</keyword>
<proteinExistence type="inferred from homology"/>
<dbReference type="Gene3D" id="2.130.10.10">
    <property type="entry name" value="YVTN repeat-like/Quinoprotein amine dehydrogenase"/>
    <property type="match status" value="1"/>
</dbReference>
<evidence type="ECO:0000256" key="3">
    <source>
        <dbReference type="ARBA" id="ARBA00022448"/>
    </source>
</evidence>
<dbReference type="GO" id="GO:0031080">
    <property type="term" value="C:nuclear pore outer ring"/>
    <property type="evidence" value="ECO:0007669"/>
    <property type="project" value="TreeGrafter"/>
</dbReference>
<dbReference type="InterPro" id="IPR037624">
    <property type="entry name" value="Nup133-like"/>
</dbReference>
<dbReference type="InterPro" id="IPR007187">
    <property type="entry name" value="Nucleoporin_Nup133/Nup155_C"/>
</dbReference>
<evidence type="ECO:0000256" key="2">
    <source>
        <dbReference type="ARBA" id="ARBA00005569"/>
    </source>
</evidence>
<evidence type="ECO:0000256" key="4">
    <source>
        <dbReference type="ARBA" id="ARBA00022816"/>
    </source>
</evidence>
<evidence type="ECO:0000256" key="1">
    <source>
        <dbReference type="ARBA" id="ARBA00004259"/>
    </source>
</evidence>
<dbReference type="RefSeq" id="XP_024082698.1">
    <property type="nucleotide sequence ID" value="XM_024226930.1"/>
</dbReference>
<dbReference type="GeneID" id="106665394"/>
<dbReference type="InterPro" id="IPR014908">
    <property type="entry name" value="Nucleoporin_Nup133/Nup155_N"/>
</dbReference>
<dbReference type="PANTHER" id="PTHR13405:SF11">
    <property type="entry name" value="NUCLEAR PORE COMPLEX PROTEIN NUP133"/>
    <property type="match status" value="1"/>
</dbReference>
<keyword evidence="5" id="KW-0653">Protein transport</keyword>
<dbReference type="GO" id="GO:0016973">
    <property type="term" value="P:poly(A)+ mRNA export from nucleus"/>
    <property type="evidence" value="ECO:0007669"/>
    <property type="project" value="TreeGrafter"/>
</dbReference>
<dbReference type="AlphaFoldDB" id="A0A8I6SJU1"/>
<dbReference type="Gene3D" id="1.20.58.1380">
    <property type="match status" value="1"/>
</dbReference>
<evidence type="ECO:0000256" key="7">
    <source>
        <dbReference type="ARBA" id="ARBA00023242"/>
    </source>
</evidence>